<feature type="chain" id="PRO_5021324815" description="Asl1-like glycosyl hydrolase catalytic domain-containing protein" evidence="1">
    <location>
        <begin position="20"/>
        <end position="259"/>
    </location>
</feature>
<dbReference type="OrthoDB" id="43654at2759"/>
<keyword evidence="1" id="KW-0732">Signal</keyword>
<feature type="signal peptide" evidence="1">
    <location>
        <begin position="1"/>
        <end position="19"/>
    </location>
</feature>
<dbReference type="SUPFAM" id="SSF51445">
    <property type="entry name" value="(Trans)glycosidases"/>
    <property type="match status" value="1"/>
</dbReference>
<dbReference type="InterPro" id="IPR017853">
    <property type="entry name" value="GH"/>
</dbReference>
<dbReference type="GO" id="GO:0009277">
    <property type="term" value="C:fungal-type cell wall"/>
    <property type="evidence" value="ECO:0007669"/>
    <property type="project" value="TreeGrafter"/>
</dbReference>
<evidence type="ECO:0000313" key="3">
    <source>
        <dbReference type="EMBL" id="TQB68933.1"/>
    </source>
</evidence>
<dbReference type="PANTHER" id="PTHR34154:SF10">
    <property type="entry name" value="ASL1-LIKE GLYCOSYL HYDROLASE CATALYTIC DOMAIN-CONTAINING PROTEIN"/>
    <property type="match status" value="1"/>
</dbReference>
<evidence type="ECO:0000313" key="4">
    <source>
        <dbReference type="Proteomes" id="UP000319663"/>
    </source>
</evidence>
<dbReference type="EMBL" id="VIFY01000181">
    <property type="protein sequence ID" value="TQB68933.1"/>
    <property type="molecule type" value="Genomic_DNA"/>
</dbReference>
<keyword evidence="4" id="KW-1185">Reference proteome</keyword>
<proteinExistence type="predicted"/>
<dbReference type="InterPro" id="IPR024655">
    <property type="entry name" value="Asl1_glyco_hydro_catalytic"/>
</dbReference>
<evidence type="ECO:0000259" key="2">
    <source>
        <dbReference type="Pfam" id="PF11790"/>
    </source>
</evidence>
<evidence type="ECO:0000256" key="1">
    <source>
        <dbReference type="SAM" id="SignalP"/>
    </source>
</evidence>
<dbReference type="STRING" id="5098.A0A507QM87"/>
<reference evidence="3 4" key="1">
    <citation type="submission" date="2019-06" db="EMBL/GenBank/DDBJ databases">
        <title>Wine fermentation using esterase from Monascus purpureus.</title>
        <authorList>
            <person name="Geng C."/>
            <person name="Zhang Y."/>
        </authorList>
    </citation>
    <scope>NUCLEOTIDE SEQUENCE [LARGE SCALE GENOMIC DNA]</scope>
    <source>
        <strain evidence="3">HQ1</strain>
    </source>
</reference>
<protein>
    <recommendedName>
        <fullName evidence="2">Asl1-like glycosyl hydrolase catalytic domain-containing protein</fullName>
    </recommendedName>
</protein>
<dbReference type="Proteomes" id="UP000319663">
    <property type="component" value="Unassembled WGS sequence"/>
</dbReference>
<dbReference type="AlphaFoldDB" id="A0A507QM87"/>
<dbReference type="InterPro" id="IPR053183">
    <property type="entry name" value="ASL1"/>
</dbReference>
<gene>
    <name evidence="3" type="ORF">MPDQ_002594</name>
</gene>
<dbReference type="PANTHER" id="PTHR34154">
    <property type="entry name" value="ALKALI-SENSITIVE LINKAGE PROTEIN 1"/>
    <property type="match status" value="1"/>
</dbReference>
<dbReference type="Pfam" id="PF11790">
    <property type="entry name" value="Glyco_hydro_cc"/>
    <property type="match status" value="1"/>
</dbReference>
<dbReference type="Gene3D" id="3.20.20.80">
    <property type="entry name" value="Glycosidases"/>
    <property type="match status" value="1"/>
</dbReference>
<dbReference type="GO" id="GO:0071966">
    <property type="term" value="P:fungal-type cell wall polysaccharide metabolic process"/>
    <property type="evidence" value="ECO:0007669"/>
    <property type="project" value="TreeGrafter"/>
</dbReference>
<comment type="caution">
    <text evidence="3">The sequence shown here is derived from an EMBL/GenBank/DDBJ whole genome shotgun (WGS) entry which is preliminary data.</text>
</comment>
<feature type="domain" description="Asl1-like glycosyl hydrolase catalytic" evidence="2">
    <location>
        <begin position="34"/>
        <end position="256"/>
    </location>
</feature>
<sequence>MVSFTKLVTAALLSTSTFAAPLNIFQKRSGSKRGAAYKEASLVSALTNGGAVSWAYNWNSSPDGDLPPGVSFIPMLWGQKSLDGWSSAVQSALSSGSKYILGFNEPDLPSQANMAVSDAASLYRENITPYADQATLMTPAVTNGNAQNQGLNWMSSFLESCSDCKASVMAIHWYGTDADDFKNHVTSAVTLAQQHGIQEVWITEFGVNDISQAASFLLQVLPWLDSQEGVGGYAYFYCASGYLLDGTGLSASGQVYASS</sequence>
<accession>A0A507QM87</accession>
<organism evidence="3 4">
    <name type="scientific">Monascus purpureus</name>
    <name type="common">Red mold</name>
    <name type="synonym">Monascus anka</name>
    <dbReference type="NCBI Taxonomy" id="5098"/>
    <lineage>
        <taxon>Eukaryota</taxon>
        <taxon>Fungi</taxon>
        <taxon>Dikarya</taxon>
        <taxon>Ascomycota</taxon>
        <taxon>Pezizomycotina</taxon>
        <taxon>Eurotiomycetes</taxon>
        <taxon>Eurotiomycetidae</taxon>
        <taxon>Eurotiales</taxon>
        <taxon>Aspergillaceae</taxon>
        <taxon>Monascus</taxon>
    </lineage>
</organism>
<name>A0A507QM87_MONPU</name>